<feature type="domain" description="THAP4-like heme-binding" evidence="2">
    <location>
        <begin position="14"/>
        <end position="197"/>
    </location>
</feature>
<feature type="short sequence motif" description="GXWXGXG" evidence="1">
    <location>
        <begin position="22"/>
        <end position="28"/>
    </location>
</feature>
<organism evidence="3 4">
    <name type="scientific">Georgenia wutianyii</name>
    <dbReference type="NCBI Taxonomy" id="2585135"/>
    <lineage>
        <taxon>Bacteria</taxon>
        <taxon>Bacillati</taxon>
        <taxon>Actinomycetota</taxon>
        <taxon>Actinomycetes</taxon>
        <taxon>Micrococcales</taxon>
        <taxon>Bogoriellaceae</taxon>
        <taxon>Georgenia</taxon>
    </lineage>
</organism>
<comment type="caution">
    <text evidence="1">Lacks the conserved His residue that binds heme iron in the nitrobindin family.</text>
</comment>
<protein>
    <recommendedName>
        <fullName evidence="1">Ferric nitrobindin-like protein</fullName>
    </recommendedName>
</protein>
<dbReference type="Pfam" id="PF08768">
    <property type="entry name" value="THAP4_heme-bd"/>
    <property type="match status" value="1"/>
</dbReference>
<evidence type="ECO:0000256" key="1">
    <source>
        <dbReference type="HAMAP-Rule" id="MF_01297"/>
    </source>
</evidence>
<dbReference type="HAMAP" id="MF_01297">
    <property type="entry name" value="nitrobindin"/>
    <property type="match status" value="1"/>
</dbReference>
<dbReference type="CDD" id="cd07828">
    <property type="entry name" value="lipocalin_heme-bd-THAP4-like"/>
    <property type="match status" value="1"/>
</dbReference>
<dbReference type="InterPro" id="IPR012674">
    <property type="entry name" value="Calycin"/>
</dbReference>
<dbReference type="InterPro" id="IPR045165">
    <property type="entry name" value="Nitrobindin"/>
</dbReference>
<dbReference type="SUPFAM" id="SSF50814">
    <property type="entry name" value="Lipocalins"/>
    <property type="match status" value="1"/>
</dbReference>
<accession>A0ABX5VTR8</accession>
<dbReference type="PANTHER" id="PTHR15854:SF4">
    <property type="entry name" value="PEROXYNITRITE ISOMERASE THAP4"/>
    <property type="match status" value="1"/>
</dbReference>
<evidence type="ECO:0000259" key="2">
    <source>
        <dbReference type="Pfam" id="PF08768"/>
    </source>
</evidence>
<dbReference type="EMBL" id="CP040899">
    <property type="protein sequence ID" value="QDB80380.1"/>
    <property type="molecule type" value="Genomic_DNA"/>
</dbReference>
<evidence type="ECO:0000313" key="3">
    <source>
        <dbReference type="EMBL" id="QDB80380.1"/>
    </source>
</evidence>
<keyword evidence="4" id="KW-1185">Reference proteome</keyword>
<dbReference type="PANTHER" id="PTHR15854">
    <property type="entry name" value="THAP4 PROTEIN"/>
    <property type="match status" value="1"/>
</dbReference>
<evidence type="ECO:0000313" key="4">
    <source>
        <dbReference type="Proteomes" id="UP000313948"/>
    </source>
</evidence>
<dbReference type="InterPro" id="IPR014878">
    <property type="entry name" value="THAP4-like_heme-bd"/>
</dbReference>
<reference evidence="3 4" key="1">
    <citation type="submission" date="2019-05" db="EMBL/GenBank/DDBJ databases">
        <title>Georgenia *** sp. nov., and Georgenia *** sp. nov., isolated from the intestinal contents of plateau pika (Ochotona curzoniae) in the Qinghai-Tibet plateau of China.</title>
        <authorList>
            <person name="Tian Z."/>
        </authorList>
    </citation>
    <scope>NUCLEOTIDE SEQUENCE [LARGE SCALE GENOMIC DNA]</scope>
    <source>
        <strain evidence="3 4">Z294</strain>
    </source>
</reference>
<dbReference type="RefSeq" id="WP_139073355.1">
    <property type="nucleotide sequence ID" value="NZ_CP040899.1"/>
</dbReference>
<sequence length="202" mass="21551">MATFTLPEGLAPEVYPLAWLVGSWRGYGVLAYPGIPEQPFVHEMTFDHDGGPYLRCTSTLWAVDLEHSSSVPQETPGAQGADLLAKAEVWATESAYWRASPDQPAGGGNSVPVEGGPRTAIEVLVAQPTGHVVVYVGDVRSARIDLVSDAVVRTAGASEVTAGRRMYGLVNGELLWVEELAAFGHELQSYASGRLSRQVADS</sequence>
<dbReference type="InterPro" id="IPR022939">
    <property type="entry name" value="Nb(III)_bact/plant"/>
</dbReference>
<comment type="similarity">
    <text evidence="1">Belongs to the nitrobindin family.</text>
</comment>
<comment type="caution">
    <text evidence="1">Lacks conserved residue(s) required for the propagation of feature annotation.</text>
</comment>
<proteinExistence type="inferred from homology"/>
<dbReference type="Proteomes" id="UP000313948">
    <property type="component" value="Chromosome"/>
</dbReference>
<name>A0ABX5VTR8_9MICO</name>
<gene>
    <name evidence="3" type="ORF">FE251_14075</name>
</gene>
<dbReference type="Gene3D" id="2.40.128.20">
    <property type="match status" value="1"/>
</dbReference>